<keyword evidence="2 12" id="KW-0813">Transport</keyword>
<keyword evidence="3 12" id="KW-1134">Transmembrane beta strand</keyword>
<dbReference type="SUPFAM" id="SSF56935">
    <property type="entry name" value="Porins"/>
    <property type="match status" value="1"/>
</dbReference>
<dbReference type="Gene3D" id="2.60.40.1120">
    <property type="entry name" value="Carboxypeptidase-like, regulatory domain"/>
    <property type="match status" value="1"/>
</dbReference>
<dbReference type="Pfam" id="PF00593">
    <property type="entry name" value="TonB_dep_Rec_b-barrel"/>
    <property type="match status" value="1"/>
</dbReference>
<evidence type="ECO:0000256" key="7">
    <source>
        <dbReference type="ARBA" id="ARBA00023004"/>
    </source>
</evidence>
<dbReference type="Gene3D" id="2.170.130.10">
    <property type="entry name" value="TonB-dependent receptor, plug domain"/>
    <property type="match status" value="1"/>
</dbReference>
<evidence type="ECO:0000256" key="3">
    <source>
        <dbReference type="ARBA" id="ARBA00022452"/>
    </source>
</evidence>
<dbReference type="InterPro" id="IPR037066">
    <property type="entry name" value="Plug_dom_sf"/>
</dbReference>
<keyword evidence="5 12" id="KW-0812">Transmembrane</keyword>
<dbReference type="PANTHER" id="PTHR32552">
    <property type="entry name" value="FERRICHROME IRON RECEPTOR-RELATED"/>
    <property type="match status" value="1"/>
</dbReference>
<reference evidence="15 16" key="1">
    <citation type="submission" date="2023-12" db="EMBL/GenBank/DDBJ databases">
        <title>Novel species of the genus Arcicella isolated from rivers.</title>
        <authorList>
            <person name="Lu H."/>
        </authorList>
    </citation>
    <scope>NUCLEOTIDE SEQUENCE [LARGE SCALE GENOMIC DNA]</scope>
    <source>
        <strain evidence="15 16">DC2W</strain>
    </source>
</reference>
<evidence type="ECO:0000256" key="5">
    <source>
        <dbReference type="ARBA" id="ARBA00022692"/>
    </source>
</evidence>
<keyword evidence="8" id="KW-0406">Ion transport</keyword>
<dbReference type="EMBL" id="JAYGIL010000010">
    <property type="protein sequence ID" value="MEA5403262.1"/>
    <property type="molecule type" value="Genomic_DNA"/>
</dbReference>
<comment type="caution">
    <text evidence="15">The sequence shown here is derived from an EMBL/GenBank/DDBJ whole genome shotgun (WGS) entry which is preliminary data.</text>
</comment>
<gene>
    <name evidence="15" type="ORF">VB776_10075</name>
</gene>
<dbReference type="SUPFAM" id="SSF49464">
    <property type="entry name" value="Carboxypeptidase regulatory domain-like"/>
    <property type="match status" value="1"/>
</dbReference>
<evidence type="ECO:0000256" key="12">
    <source>
        <dbReference type="PROSITE-ProRule" id="PRU01360"/>
    </source>
</evidence>
<evidence type="ECO:0000256" key="10">
    <source>
        <dbReference type="ARBA" id="ARBA00023136"/>
    </source>
</evidence>
<keyword evidence="7" id="KW-0408">Iron</keyword>
<comment type="subcellular location">
    <subcellularLocation>
        <location evidence="1 12">Cell outer membrane</location>
        <topology evidence="1 12">Multi-pass membrane protein</topology>
    </subcellularLocation>
</comment>
<evidence type="ECO:0000256" key="4">
    <source>
        <dbReference type="ARBA" id="ARBA00022496"/>
    </source>
</evidence>
<evidence type="ECO:0000256" key="2">
    <source>
        <dbReference type="ARBA" id="ARBA00022448"/>
    </source>
</evidence>
<name>A0ABU5S4B0_9BACT</name>
<dbReference type="Pfam" id="PF07715">
    <property type="entry name" value="Plug"/>
    <property type="match status" value="1"/>
</dbReference>
<evidence type="ECO:0000256" key="13">
    <source>
        <dbReference type="RuleBase" id="RU003357"/>
    </source>
</evidence>
<keyword evidence="9 13" id="KW-0798">TonB box</keyword>
<dbReference type="InterPro" id="IPR036942">
    <property type="entry name" value="Beta-barrel_TonB_sf"/>
</dbReference>
<dbReference type="Gene3D" id="3.55.50.30">
    <property type="match status" value="1"/>
</dbReference>
<evidence type="ECO:0000256" key="1">
    <source>
        <dbReference type="ARBA" id="ARBA00004571"/>
    </source>
</evidence>
<comment type="similarity">
    <text evidence="12 13">Belongs to the TonB-dependent receptor family.</text>
</comment>
<dbReference type="Pfam" id="PF13715">
    <property type="entry name" value="CarbopepD_reg_2"/>
    <property type="match status" value="1"/>
</dbReference>
<evidence type="ECO:0000313" key="16">
    <source>
        <dbReference type="Proteomes" id="UP001303899"/>
    </source>
</evidence>
<keyword evidence="16" id="KW-1185">Reference proteome</keyword>
<evidence type="ECO:0000256" key="11">
    <source>
        <dbReference type="ARBA" id="ARBA00023237"/>
    </source>
</evidence>
<keyword evidence="11 12" id="KW-0998">Cell outer membrane</keyword>
<keyword evidence="4" id="KW-0410">Iron transport</keyword>
<keyword evidence="6" id="KW-0732">Signal</keyword>
<evidence type="ECO:0000256" key="8">
    <source>
        <dbReference type="ARBA" id="ARBA00023065"/>
    </source>
</evidence>
<organism evidence="15 16">
    <name type="scientific">Arcicella gelida</name>
    <dbReference type="NCBI Taxonomy" id="2984195"/>
    <lineage>
        <taxon>Bacteria</taxon>
        <taxon>Pseudomonadati</taxon>
        <taxon>Bacteroidota</taxon>
        <taxon>Cytophagia</taxon>
        <taxon>Cytophagales</taxon>
        <taxon>Flectobacillaceae</taxon>
        <taxon>Arcicella</taxon>
    </lineage>
</organism>
<sequence>MKKNHDLLIQCMKISLVQLFITLSFIGISMAKDVEAQEILNKKVSVQSSEEKLKNVLVQIEKSANVRFFYSPQSIKSEQRVSFKSQNEILSSALDRLLKPLNIDYQLSGNQIILKQKENNAIPIEYKKIAEDINQNNTLPVKQVVEGTIVNEKNEPLTGVTVLLKGTQQGTVTDSKGQYSIEVPNGNAVLVFSFIGFYSQEIKVGTQANISLTLKENVAALEEVIVTGVFDKRTRMESSVAISTLSAKQFDKLAISSAADLLKNIPGVFVNTSLGEIRNTVYSRGVSVGSNDGASGYYYVSMQEDGLPVTNATFGNYGPDYFLRTDATLGKLEAVRGGTASILGNNAPGGIFNYVSKTGGTAFAGEVRAKYGLEGNGKNPFYRTDVNFGGPLNFDKSLTYNIGGFYRQADGARYPGYPMNNGGQVKANLVKIYKSGTLKFYAKYLNDHNAWFEFLPTIGFTNPTLPAGVTQTNTVLIPSVQADFTINDTGQKVHFDSRDKIHSTDKSIGLNWEQSIGEGLTIENKARYSDKSSVWNTTAVAYPFAADGLVFYAIPGLLGQFGTYSYKDLASGTQFGSITQAPNIVNGNFAGFNFIDNGSNFPGASIQKNSLYFNPLFYSENKMKEFIDQFTITKKLKDMSFTGGLFYANSNLDRMNSTDAGIAFSQMTSPRPTLTAITLAGFDGNTYQITNPNGVIGGSGKSVAVNVITASQQQTALFFGHNWTLSSALNFDWGIRYEKVAYSGTNQIATSTPSSTGGTDGNPLTFYDNSSGKITAKYSYDNLSVNTFSFSGGLNYKFTDEQAVYGRFSQGSKAPDLDMFVTVNTAFGAANLNPIAQKIQQLEIGYKVKSGSTNLFVTPFYSILSNVPQQVQGQETVDLSSTYNTPVLYNKFTTMGVEIEANHSFTKNLSLRAVATFQSSKATEYKTWILGANGKADDKIQDFSGNETDNNASVIIRISPTYTKGNFYSSLDFSYMGKRAANVANTFSLPAFSQSNLNLGYNLNAKWQLQANINNIFNQNGVMGWSAPGGFPAALDRQGFTKAQLEANPNVVYSTLSLPPRAYFLTATFKF</sequence>
<dbReference type="InterPro" id="IPR012910">
    <property type="entry name" value="Plug_dom"/>
</dbReference>
<dbReference type="PANTHER" id="PTHR32552:SF89">
    <property type="entry name" value="CATECHOLATE SIDEROPHORE RECEPTOR FIU"/>
    <property type="match status" value="1"/>
</dbReference>
<feature type="domain" description="Secretin/TonB short N-terminal" evidence="14">
    <location>
        <begin position="66"/>
        <end position="117"/>
    </location>
</feature>
<dbReference type="InterPro" id="IPR000531">
    <property type="entry name" value="Beta-barrel_TonB"/>
</dbReference>
<keyword evidence="10 12" id="KW-0472">Membrane</keyword>
<dbReference type="SMART" id="SM00965">
    <property type="entry name" value="STN"/>
    <property type="match status" value="1"/>
</dbReference>
<dbReference type="RefSeq" id="WP_323328599.1">
    <property type="nucleotide sequence ID" value="NZ_JAYGIL010000010.1"/>
</dbReference>
<dbReference type="Gene3D" id="2.40.170.20">
    <property type="entry name" value="TonB-dependent receptor, beta-barrel domain"/>
    <property type="match status" value="1"/>
</dbReference>
<evidence type="ECO:0000313" key="15">
    <source>
        <dbReference type="EMBL" id="MEA5403262.1"/>
    </source>
</evidence>
<dbReference type="InterPro" id="IPR008969">
    <property type="entry name" value="CarboxyPept-like_regulatory"/>
</dbReference>
<evidence type="ECO:0000256" key="6">
    <source>
        <dbReference type="ARBA" id="ARBA00022729"/>
    </source>
</evidence>
<dbReference type="Proteomes" id="UP001303899">
    <property type="component" value="Unassembled WGS sequence"/>
</dbReference>
<dbReference type="PROSITE" id="PS52016">
    <property type="entry name" value="TONB_DEPENDENT_REC_3"/>
    <property type="match status" value="1"/>
</dbReference>
<proteinExistence type="inferred from homology"/>
<accession>A0ABU5S4B0</accession>
<protein>
    <submittedName>
        <fullName evidence="15">TonB-dependent receptor</fullName>
    </submittedName>
</protein>
<evidence type="ECO:0000259" key="14">
    <source>
        <dbReference type="SMART" id="SM00965"/>
    </source>
</evidence>
<dbReference type="InterPro" id="IPR039426">
    <property type="entry name" value="TonB-dep_rcpt-like"/>
</dbReference>
<evidence type="ECO:0000256" key="9">
    <source>
        <dbReference type="ARBA" id="ARBA00023077"/>
    </source>
</evidence>
<keyword evidence="15" id="KW-0675">Receptor</keyword>
<dbReference type="InterPro" id="IPR011662">
    <property type="entry name" value="Secretin/TonB_short_N"/>
</dbReference>